<dbReference type="AlphaFoldDB" id="A0A6G6WJA1"/>
<dbReference type="EMBL" id="CP049257">
    <property type="protein sequence ID" value="QIG45140.1"/>
    <property type="molecule type" value="Genomic_DNA"/>
</dbReference>
<dbReference type="SUPFAM" id="SSF56112">
    <property type="entry name" value="Protein kinase-like (PK-like)"/>
    <property type="match status" value="1"/>
</dbReference>
<evidence type="ECO:0000313" key="2">
    <source>
        <dbReference type="EMBL" id="QIG45140.1"/>
    </source>
</evidence>
<keyword evidence="3" id="KW-1185">Reference proteome</keyword>
<dbReference type="Pfam" id="PF01636">
    <property type="entry name" value="APH"/>
    <property type="match status" value="1"/>
</dbReference>
<reference evidence="2 3" key="1">
    <citation type="submission" date="2020-02" db="EMBL/GenBank/DDBJ databases">
        <title>Full genome sequence of Nocardioides sp. R-3366.</title>
        <authorList>
            <person name="Im W.-T."/>
        </authorList>
    </citation>
    <scope>NUCLEOTIDE SEQUENCE [LARGE SCALE GENOMIC DNA]</scope>
    <source>
        <strain evidence="2 3">R-3366</strain>
    </source>
</reference>
<dbReference type="InterPro" id="IPR011009">
    <property type="entry name" value="Kinase-like_dom_sf"/>
</dbReference>
<feature type="domain" description="Aminoglycoside phosphotransferase" evidence="1">
    <location>
        <begin position="31"/>
        <end position="247"/>
    </location>
</feature>
<dbReference type="KEGG" id="nano:G5V58_22360"/>
<evidence type="ECO:0000313" key="3">
    <source>
        <dbReference type="Proteomes" id="UP000502996"/>
    </source>
</evidence>
<accession>A0A6G6WJA1</accession>
<gene>
    <name evidence="2" type="ORF">G5V58_22360</name>
</gene>
<proteinExistence type="predicted"/>
<dbReference type="RefSeq" id="WP_165237405.1">
    <property type="nucleotide sequence ID" value="NZ_CP049257.1"/>
</dbReference>
<protein>
    <submittedName>
        <fullName evidence="2">Phosphotransferase</fullName>
    </submittedName>
</protein>
<evidence type="ECO:0000259" key="1">
    <source>
        <dbReference type="Pfam" id="PF01636"/>
    </source>
</evidence>
<dbReference type="InterPro" id="IPR002575">
    <property type="entry name" value="Aminoglycoside_PTrfase"/>
</dbReference>
<dbReference type="Proteomes" id="UP000502996">
    <property type="component" value="Chromosome"/>
</dbReference>
<keyword evidence="2" id="KW-0808">Transferase</keyword>
<dbReference type="GO" id="GO:0016740">
    <property type="term" value="F:transferase activity"/>
    <property type="evidence" value="ECO:0007669"/>
    <property type="project" value="UniProtKB-KW"/>
</dbReference>
<dbReference type="Gene3D" id="3.90.1200.10">
    <property type="match status" value="1"/>
</dbReference>
<sequence>MSPSTARDLLLAELGRGASAAHRPNHAGIGKLSFACRVGATRLWARVAADPDEDQALTTWSRVAGALAERHHAPPVLEVLEVGGRTTLLFPYVYAPVATHGALRIRRDEARTVLDRLHADVALADQLGAPSTTAACFTAVWLDRFTADLGVVEGFVPPDVHAYLADEVADLAERVAALDTPAAAAVHGDPWPENWLAGPDRLWLLDWEDLAVGDPVLDEAVLLHHTGAPWPAGPAHDVARRALLLDDALDVAADWVEASDPTVRRAKEAAYLRGLEAYRAALS</sequence>
<name>A0A6G6WJA1_9ACTN</name>
<organism evidence="2 3">
    <name type="scientific">Nocardioides anomalus</name>
    <dbReference type="NCBI Taxonomy" id="2712223"/>
    <lineage>
        <taxon>Bacteria</taxon>
        <taxon>Bacillati</taxon>
        <taxon>Actinomycetota</taxon>
        <taxon>Actinomycetes</taxon>
        <taxon>Propionibacteriales</taxon>
        <taxon>Nocardioidaceae</taxon>
        <taxon>Nocardioides</taxon>
    </lineage>
</organism>